<dbReference type="Gene3D" id="6.20.40.10">
    <property type="match status" value="1"/>
</dbReference>
<dbReference type="EMBL" id="BTRK01000003">
    <property type="protein sequence ID" value="GMR43548.1"/>
    <property type="molecule type" value="Genomic_DNA"/>
</dbReference>
<dbReference type="Pfam" id="PF00079">
    <property type="entry name" value="Serpin"/>
    <property type="match status" value="1"/>
</dbReference>
<evidence type="ECO:0000313" key="4">
    <source>
        <dbReference type="Proteomes" id="UP001328107"/>
    </source>
</evidence>
<dbReference type="InterPro" id="IPR023796">
    <property type="entry name" value="Serpin_dom"/>
</dbReference>
<reference evidence="4" key="1">
    <citation type="submission" date="2022-10" db="EMBL/GenBank/DDBJ databases">
        <title>Genome assembly of Pristionchus species.</title>
        <authorList>
            <person name="Yoshida K."/>
            <person name="Sommer R.J."/>
        </authorList>
    </citation>
    <scope>NUCLEOTIDE SEQUENCE [LARGE SCALE GENOMIC DNA]</scope>
    <source>
        <strain evidence="4">RS5460</strain>
    </source>
</reference>
<dbReference type="SUPFAM" id="SSF56574">
    <property type="entry name" value="Serpins"/>
    <property type="match status" value="1"/>
</dbReference>
<comment type="caution">
    <text evidence="3">The sequence shown here is derived from an EMBL/GenBank/DDBJ whole genome shotgun (WGS) entry which is preliminary data.</text>
</comment>
<dbReference type="InterPro" id="IPR000215">
    <property type="entry name" value="Serpin_fam"/>
</dbReference>
<dbReference type="GO" id="GO:0004867">
    <property type="term" value="F:serine-type endopeptidase inhibitor activity"/>
    <property type="evidence" value="ECO:0007669"/>
    <property type="project" value="InterPro"/>
</dbReference>
<dbReference type="PANTHER" id="PTHR11461:SF211">
    <property type="entry name" value="GH10112P-RELATED"/>
    <property type="match status" value="1"/>
</dbReference>
<feature type="domain" description="Serpin" evidence="2">
    <location>
        <begin position="2"/>
        <end position="142"/>
    </location>
</feature>
<dbReference type="Gene3D" id="2.30.39.10">
    <property type="entry name" value="Alpha-1-antitrypsin, domain 1"/>
    <property type="match status" value="1"/>
</dbReference>
<feature type="non-terminal residue" evidence="3">
    <location>
        <position position="1"/>
    </location>
</feature>
<dbReference type="Proteomes" id="UP001328107">
    <property type="component" value="Unassembled WGS sequence"/>
</dbReference>
<keyword evidence="4" id="KW-1185">Reference proteome</keyword>
<gene>
    <name evidence="3" type="ORF">PMAYCL1PPCAC_13743</name>
</gene>
<organism evidence="3 4">
    <name type="scientific">Pristionchus mayeri</name>
    <dbReference type="NCBI Taxonomy" id="1317129"/>
    <lineage>
        <taxon>Eukaryota</taxon>
        <taxon>Metazoa</taxon>
        <taxon>Ecdysozoa</taxon>
        <taxon>Nematoda</taxon>
        <taxon>Chromadorea</taxon>
        <taxon>Rhabditida</taxon>
        <taxon>Rhabditina</taxon>
        <taxon>Diplogasteromorpha</taxon>
        <taxon>Diplogasteroidea</taxon>
        <taxon>Neodiplogasteridae</taxon>
        <taxon>Pristionchus</taxon>
    </lineage>
</organism>
<dbReference type="PANTHER" id="PTHR11461">
    <property type="entry name" value="SERINE PROTEASE INHIBITOR, SERPIN"/>
    <property type="match status" value="1"/>
</dbReference>
<dbReference type="PROSITE" id="PS00284">
    <property type="entry name" value="SERPIN"/>
    <property type="match status" value="1"/>
</dbReference>
<name>A0AAN5CA15_9BILA</name>
<dbReference type="GO" id="GO:0005615">
    <property type="term" value="C:extracellular space"/>
    <property type="evidence" value="ECO:0007669"/>
    <property type="project" value="InterPro"/>
</dbReference>
<evidence type="ECO:0000256" key="1">
    <source>
        <dbReference type="ARBA" id="ARBA00009500"/>
    </source>
</evidence>
<dbReference type="InterPro" id="IPR042185">
    <property type="entry name" value="Serpin_sf_2"/>
</dbReference>
<evidence type="ECO:0000259" key="2">
    <source>
        <dbReference type="Pfam" id="PF00079"/>
    </source>
</evidence>
<accession>A0AAN5CA15</accession>
<dbReference type="AlphaFoldDB" id="A0AAN5CA15"/>
<dbReference type="InterPro" id="IPR036186">
    <property type="entry name" value="Serpin_sf"/>
</dbReference>
<comment type="similarity">
    <text evidence="1">Belongs to the serpin family.</text>
</comment>
<evidence type="ECO:0000313" key="3">
    <source>
        <dbReference type="EMBL" id="GMR43548.1"/>
    </source>
</evidence>
<proteinExistence type="inferred from homology"/>
<sequence>DEKYSFFYLMPHTNSSLEEMRNELTGEKLINVLSGAANDYVDLKIPKFKVETELDGIEVLSKLGVKTLFSDGADLSKISTTPLKVSKIAHHALIQVNEEGTEAGAATKVEGMNKMFITQMKIDRPFLFGILKGEDILFLGQFA</sequence>
<protein>
    <recommendedName>
        <fullName evidence="2">Serpin domain-containing protein</fullName>
    </recommendedName>
</protein>
<dbReference type="InterPro" id="IPR023795">
    <property type="entry name" value="Serpin_CS"/>
</dbReference>